<dbReference type="PROSITE" id="PS50887">
    <property type="entry name" value="GGDEF"/>
    <property type="match status" value="1"/>
</dbReference>
<evidence type="ECO:0000256" key="1">
    <source>
        <dbReference type="ARBA" id="ARBA00001946"/>
    </source>
</evidence>
<sequence length="974" mass="108198">MKHLFIWVMGYLTVAFAALYYAPSELTIVSLSGCGLWLIGAVVNHSVRVRLCTFLAVAGILSYLVFSLSLNSTVARFFIFMNLSGAFILCELLRTKIKFDVMQTSALVVFRRVTLFMLLPSLAIGAISAALVSSFSQYSWLAIFQHWLFGNVFALLMGVPFLSAYVRRGKHFLAQTYTFTHMFAALAFVSLLSVISLTHLNLVMIATVALLVLSAIAYGSNLLALLGFLLGGAAHIVLYVNLSLFKESLPTLGSTMFLASVVGFLIALRLSRSKQGVERLVTRLRKLKTFSKHAFELSPELILVLDSKGVVIDASEGFLSAVQLNKQQIKGKNITLFLDESSQMLFSSHKLDLKHTFAESGLQIISSNGRKITADLKATVFESDSHYSTVCFLHDISEQLELADVLEQEKELLEVTLSSIGDGVICTDVDSKVTYMNPVAEAVLAKLTREVKGLPFDDVMPLYNEDTKQAITGLTDRCIKNNQLMSLPELTCVKNHLRLEFAIQDSISPIYLKNGEIAGAVMVFQDVTESRIMSRKLTHMAHHDVLTGLPNRLLLQERLSQFCKRAQREGHKFAVVFVDLDNFKKINDSLGHDVGDSLLKKVANRFSNGVRSVDTVARMGGDEFVLMLDAIKDKHQVAKVVNKILNIASGCYELEKVQVELSISAGIAMYPQDGESPDMLMKHADTAMYRAKKVSKSDYQFYSIELDHAAELRIEQEAAIANALKDSEFIPYYQPVVNAQSFLLEKLEMLARWHHGGKIKGPESFISIAEEANLIDKVSYQLLFQALMDFSGWLVKMPKLVLSVNISVSQLVEPQFMATVLMLLDKNNIPPSNIEIEITESSLASNLDVMKKALIEIQRRGISIAIDDFGTGYSSLSYLKDLNFDTIKVDQKFVADLNENRKKGELALVIVNMAKSLHVNCVAEGVESQEQAKILAEAGCQQLQGYYFSRPKSKLDIDSIITAGLRINQSRTLL</sequence>
<dbReference type="InterPro" id="IPR000014">
    <property type="entry name" value="PAS"/>
</dbReference>
<dbReference type="CDD" id="cd00130">
    <property type="entry name" value="PAS"/>
    <property type="match status" value="1"/>
</dbReference>
<dbReference type="PANTHER" id="PTHR44757">
    <property type="entry name" value="DIGUANYLATE CYCLASE DGCP"/>
    <property type="match status" value="1"/>
</dbReference>
<dbReference type="InterPro" id="IPR035965">
    <property type="entry name" value="PAS-like_dom_sf"/>
</dbReference>
<comment type="caution">
    <text evidence="6">The sequence shown here is derived from an EMBL/GenBank/DDBJ whole genome shotgun (WGS) entry which is preliminary data.</text>
</comment>
<dbReference type="InterPro" id="IPR043128">
    <property type="entry name" value="Rev_trsase/Diguanyl_cyclase"/>
</dbReference>
<gene>
    <name evidence="6" type="ORF">HG263_08215</name>
</gene>
<dbReference type="CDD" id="cd01948">
    <property type="entry name" value="EAL"/>
    <property type="match status" value="1"/>
</dbReference>
<dbReference type="Gene3D" id="3.30.70.270">
    <property type="match status" value="1"/>
</dbReference>
<dbReference type="PROSITE" id="PS50883">
    <property type="entry name" value="EAL"/>
    <property type="match status" value="1"/>
</dbReference>
<evidence type="ECO:0000259" key="4">
    <source>
        <dbReference type="PROSITE" id="PS50883"/>
    </source>
</evidence>
<comment type="cofactor">
    <cofactor evidence="1">
        <name>Mg(2+)</name>
        <dbReference type="ChEBI" id="CHEBI:18420"/>
    </cofactor>
</comment>
<dbReference type="InterPro" id="IPR029787">
    <property type="entry name" value="Nucleotide_cyclase"/>
</dbReference>
<evidence type="ECO:0000313" key="7">
    <source>
        <dbReference type="Proteomes" id="UP000586305"/>
    </source>
</evidence>
<dbReference type="SUPFAM" id="SSF141868">
    <property type="entry name" value="EAL domain-like"/>
    <property type="match status" value="1"/>
</dbReference>
<feature type="transmembrane region" description="Helical" evidence="2">
    <location>
        <begin position="27"/>
        <end position="44"/>
    </location>
</feature>
<dbReference type="Pfam" id="PF08448">
    <property type="entry name" value="PAS_4"/>
    <property type="match status" value="1"/>
</dbReference>
<organism evidence="6 7">
    <name type="scientific">Pseudoalteromonas caenipelagi</name>
    <dbReference type="NCBI Taxonomy" id="2726988"/>
    <lineage>
        <taxon>Bacteria</taxon>
        <taxon>Pseudomonadati</taxon>
        <taxon>Pseudomonadota</taxon>
        <taxon>Gammaproteobacteria</taxon>
        <taxon>Alteromonadales</taxon>
        <taxon>Pseudoalteromonadaceae</taxon>
        <taxon>Pseudoalteromonas</taxon>
    </lineage>
</organism>
<dbReference type="InterPro" id="IPR052155">
    <property type="entry name" value="Biofilm_reg_signaling"/>
</dbReference>
<evidence type="ECO:0000313" key="6">
    <source>
        <dbReference type="EMBL" id="NOU50524.1"/>
    </source>
</evidence>
<feature type="transmembrane region" description="Helical" evidence="2">
    <location>
        <begin position="51"/>
        <end position="68"/>
    </location>
</feature>
<dbReference type="SMART" id="SM00267">
    <property type="entry name" value="GGDEF"/>
    <property type="match status" value="1"/>
</dbReference>
<feature type="transmembrane region" description="Helical" evidence="2">
    <location>
        <begin position="113"/>
        <end position="135"/>
    </location>
</feature>
<dbReference type="InterPro" id="IPR035919">
    <property type="entry name" value="EAL_sf"/>
</dbReference>
<keyword evidence="2" id="KW-0472">Membrane</keyword>
<dbReference type="SUPFAM" id="SSF55785">
    <property type="entry name" value="PYP-like sensor domain (PAS domain)"/>
    <property type="match status" value="2"/>
</dbReference>
<dbReference type="Pfam" id="PF00990">
    <property type="entry name" value="GGDEF"/>
    <property type="match status" value="1"/>
</dbReference>
<dbReference type="InterPro" id="IPR000160">
    <property type="entry name" value="GGDEF_dom"/>
</dbReference>
<name>A0A849VF19_9GAMM</name>
<dbReference type="InterPro" id="IPR013656">
    <property type="entry name" value="PAS_4"/>
</dbReference>
<feature type="transmembrane region" description="Helical" evidence="2">
    <location>
        <begin position="251"/>
        <end position="270"/>
    </location>
</feature>
<dbReference type="PANTHER" id="PTHR44757:SF2">
    <property type="entry name" value="BIOFILM ARCHITECTURE MAINTENANCE PROTEIN MBAA"/>
    <property type="match status" value="1"/>
</dbReference>
<dbReference type="RefSeq" id="WP_171625582.1">
    <property type="nucleotide sequence ID" value="NZ_JABBPG010000002.1"/>
</dbReference>
<keyword evidence="2" id="KW-0812">Transmembrane</keyword>
<dbReference type="SMART" id="SM00052">
    <property type="entry name" value="EAL"/>
    <property type="match status" value="1"/>
</dbReference>
<dbReference type="EMBL" id="JABBPG010000002">
    <property type="protein sequence ID" value="NOU50524.1"/>
    <property type="molecule type" value="Genomic_DNA"/>
</dbReference>
<dbReference type="Proteomes" id="UP000586305">
    <property type="component" value="Unassembled WGS sequence"/>
</dbReference>
<keyword evidence="7" id="KW-1185">Reference proteome</keyword>
<feature type="domain" description="EAL" evidence="4">
    <location>
        <begin position="713"/>
        <end position="965"/>
    </location>
</feature>
<feature type="domain" description="PAS" evidence="3">
    <location>
        <begin position="409"/>
        <end position="482"/>
    </location>
</feature>
<dbReference type="CDD" id="cd01949">
    <property type="entry name" value="GGDEF"/>
    <property type="match status" value="1"/>
</dbReference>
<dbReference type="InterPro" id="IPR001633">
    <property type="entry name" value="EAL_dom"/>
</dbReference>
<dbReference type="NCBIfam" id="TIGR00254">
    <property type="entry name" value="GGDEF"/>
    <property type="match status" value="1"/>
</dbReference>
<dbReference type="FunFam" id="3.30.70.270:FF:000001">
    <property type="entry name" value="Diguanylate cyclase domain protein"/>
    <property type="match status" value="1"/>
</dbReference>
<feature type="transmembrane region" description="Helical" evidence="2">
    <location>
        <begin position="74"/>
        <end position="93"/>
    </location>
</feature>
<dbReference type="PROSITE" id="PS50112">
    <property type="entry name" value="PAS"/>
    <property type="match status" value="1"/>
</dbReference>
<dbReference type="Pfam" id="PF13426">
    <property type="entry name" value="PAS_9"/>
    <property type="match status" value="1"/>
</dbReference>
<evidence type="ECO:0000259" key="5">
    <source>
        <dbReference type="PROSITE" id="PS50887"/>
    </source>
</evidence>
<dbReference type="NCBIfam" id="TIGR00229">
    <property type="entry name" value="sensory_box"/>
    <property type="match status" value="1"/>
</dbReference>
<dbReference type="Gene3D" id="3.20.20.450">
    <property type="entry name" value="EAL domain"/>
    <property type="match status" value="1"/>
</dbReference>
<dbReference type="AlphaFoldDB" id="A0A849VF19"/>
<dbReference type="Gene3D" id="3.30.450.20">
    <property type="entry name" value="PAS domain"/>
    <property type="match status" value="2"/>
</dbReference>
<dbReference type="GO" id="GO:0003824">
    <property type="term" value="F:catalytic activity"/>
    <property type="evidence" value="ECO:0007669"/>
    <property type="project" value="UniProtKB-ARBA"/>
</dbReference>
<protein>
    <submittedName>
        <fullName evidence="6">EAL domain-containing protein</fullName>
    </submittedName>
</protein>
<dbReference type="SUPFAM" id="SSF55073">
    <property type="entry name" value="Nucleotide cyclase"/>
    <property type="match status" value="1"/>
</dbReference>
<keyword evidence="2" id="KW-1133">Transmembrane helix</keyword>
<reference evidence="6 7" key="1">
    <citation type="submission" date="2020-04" db="EMBL/GenBank/DDBJ databases">
        <title>Pseudoalteromonas caenipelagi sp. nov., isolated from a tidal flat.</title>
        <authorList>
            <person name="Park S."/>
            <person name="Yoon J.-H."/>
        </authorList>
    </citation>
    <scope>NUCLEOTIDE SEQUENCE [LARGE SCALE GENOMIC DNA]</scope>
    <source>
        <strain evidence="6 7">JBTF-M23</strain>
    </source>
</reference>
<evidence type="ECO:0000259" key="3">
    <source>
        <dbReference type="PROSITE" id="PS50112"/>
    </source>
</evidence>
<feature type="domain" description="GGDEF" evidence="5">
    <location>
        <begin position="571"/>
        <end position="704"/>
    </location>
</feature>
<proteinExistence type="predicted"/>
<accession>A0A849VF19</accession>
<feature type="transmembrane region" description="Helical" evidence="2">
    <location>
        <begin position="147"/>
        <end position="166"/>
    </location>
</feature>
<feature type="transmembrane region" description="Helical" evidence="2">
    <location>
        <begin position="225"/>
        <end position="245"/>
    </location>
</feature>
<evidence type="ECO:0000256" key="2">
    <source>
        <dbReference type="SAM" id="Phobius"/>
    </source>
</evidence>
<dbReference type="Pfam" id="PF00563">
    <property type="entry name" value="EAL"/>
    <property type="match status" value="1"/>
</dbReference>
<dbReference type="SMART" id="SM00091">
    <property type="entry name" value="PAS"/>
    <property type="match status" value="2"/>
</dbReference>